<sequence>MADHQFQPCSSWWTATAAGFRQDAVSLPATPPPLVSCSTVLGRSLNYCNEMMMTSTTSPSASVSNSSATFQDRPSAPAIPAPPTDHFHAPHDYWSTQVPFCFHGLLQEGMMNMDMNPLDVSSIDQSSFASPYALLHGLDLEQDGGSQSSLIQVPRQQLPFTGEALFSNPTATATATATATEHHNLRPPPQPPRHYHSSSSYGSNNLVKTPSTLGTKASMENYRKNSSEPAPKRARLIETNSSPLPTTFKVRKEKIGDRITAIQQLVSPFGKTDTASVLHEAIDYIKFLHDQVRVLSAPYLKINGHPVLQEQIMNLEKSKGCDVQSQDLRSRGLCLVPISSTFAIANEIPTDFWTPTFLGGALI</sequence>
<dbReference type="InterPro" id="IPR045843">
    <property type="entry name" value="IND-like"/>
</dbReference>
<evidence type="ECO:0000313" key="10">
    <source>
        <dbReference type="Proteomes" id="UP000734854"/>
    </source>
</evidence>
<accession>A0A8J5LER7</accession>
<dbReference type="PANTHER" id="PTHR16223">
    <property type="entry name" value="TRANSCRIPTION FACTOR BHLH83-RELATED"/>
    <property type="match status" value="1"/>
</dbReference>
<dbReference type="InterPro" id="IPR045239">
    <property type="entry name" value="bHLH95_bHLH"/>
</dbReference>
<dbReference type="FunFam" id="4.10.280.10:FF:000032">
    <property type="entry name" value="Transcription factor bHLH123 family"/>
    <property type="match status" value="1"/>
</dbReference>
<dbReference type="PANTHER" id="PTHR16223:SF185">
    <property type="entry name" value="OS04G0631600 PROTEIN"/>
    <property type="match status" value="1"/>
</dbReference>
<reference evidence="9 10" key="1">
    <citation type="submission" date="2020-08" db="EMBL/GenBank/DDBJ databases">
        <title>Plant Genome Project.</title>
        <authorList>
            <person name="Zhang R.-G."/>
        </authorList>
    </citation>
    <scope>NUCLEOTIDE SEQUENCE [LARGE SCALE GENOMIC DNA]</scope>
    <source>
        <tissue evidence="9">Rhizome</tissue>
    </source>
</reference>
<dbReference type="Proteomes" id="UP000734854">
    <property type="component" value="Unassembled WGS sequence"/>
</dbReference>
<dbReference type="CDD" id="cd11393">
    <property type="entry name" value="bHLH_AtbHLH_like"/>
    <property type="match status" value="1"/>
</dbReference>
<dbReference type="EMBL" id="JACMSC010000007">
    <property type="protein sequence ID" value="KAG6515239.1"/>
    <property type="molecule type" value="Genomic_DNA"/>
</dbReference>
<keyword evidence="10" id="KW-1185">Reference proteome</keyword>
<evidence type="ECO:0000256" key="5">
    <source>
        <dbReference type="ARBA" id="ARBA00023163"/>
    </source>
</evidence>
<feature type="region of interest" description="Disordered" evidence="7">
    <location>
        <begin position="175"/>
        <end position="215"/>
    </location>
</feature>
<dbReference type="GO" id="GO:0005634">
    <property type="term" value="C:nucleus"/>
    <property type="evidence" value="ECO:0007669"/>
    <property type="project" value="UniProtKB-SubCell"/>
</dbReference>
<keyword evidence="5" id="KW-0804">Transcription</keyword>
<evidence type="ECO:0000256" key="6">
    <source>
        <dbReference type="ARBA" id="ARBA00023242"/>
    </source>
</evidence>
<keyword evidence="4" id="KW-0238">DNA-binding</keyword>
<gene>
    <name evidence="9" type="ORF">ZIOFF_025624</name>
</gene>
<proteinExistence type="predicted"/>
<name>A0A8J5LER7_ZINOF</name>
<comment type="subcellular location">
    <subcellularLocation>
        <location evidence="1">Nucleus</location>
    </subcellularLocation>
</comment>
<dbReference type="GO" id="GO:0000978">
    <property type="term" value="F:RNA polymerase II cis-regulatory region sequence-specific DNA binding"/>
    <property type="evidence" value="ECO:0007669"/>
    <property type="project" value="TreeGrafter"/>
</dbReference>
<evidence type="ECO:0000256" key="3">
    <source>
        <dbReference type="ARBA" id="ARBA00023015"/>
    </source>
</evidence>
<evidence type="ECO:0000256" key="1">
    <source>
        <dbReference type="ARBA" id="ARBA00004123"/>
    </source>
</evidence>
<protein>
    <recommendedName>
        <fullName evidence="8">BHLH domain-containing protein</fullName>
    </recommendedName>
</protein>
<dbReference type="GO" id="GO:0000981">
    <property type="term" value="F:DNA-binding transcription factor activity, RNA polymerase II-specific"/>
    <property type="evidence" value="ECO:0007669"/>
    <property type="project" value="TreeGrafter"/>
</dbReference>
<organism evidence="9 10">
    <name type="scientific">Zingiber officinale</name>
    <name type="common">Ginger</name>
    <name type="synonym">Amomum zingiber</name>
    <dbReference type="NCBI Taxonomy" id="94328"/>
    <lineage>
        <taxon>Eukaryota</taxon>
        <taxon>Viridiplantae</taxon>
        <taxon>Streptophyta</taxon>
        <taxon>Embryophyta</taxon>
        <taxon>Tracheophyta</taxon>
        <taxon>Spermatophyta</taxon>
        <taxon>Magnoliopsida</taxon>
        <taxon>Liliopsida</taxon>
        <taxon>Zingiberales</taxon>
        <taxon>Zingiberaceae</taxon>
        <taxon>Zingiber</taxon>
    </lineage>
</organism>
<keyword evidence="6" id="KW-0539">Nucleus</keyword>
<feature type="domain" description="BHLH" evidence="8">
    <location>
        <begin position="239"/>
        <end position="288"/>
    </location>
</feature>
<dbReference type="OrthoDB" id="673975at2759"/>
<comment type="subunit">
    <text evidence="2">Homodimer.</text>
</comment>
<evidence type="ECO:0000256" key="4">
    <source>
        <dbReference type="ARBA" id="ARBA00023125"/>
    </source>
</evidence>
<comment type="caution">
    <text evidence="9">The sequence shown here is derived from an EMBL/GenBank/DDBJ whole genome shotgun (WGS) entry which is preliminary data.</text>
</comment>
<evidence type="ECO:0000259" key="8">
    <source>
        <dbReference type="PROSITE" id="PS50888"/>
    </source>
</evidence>
<dbReference type="PROSITE" id="PS50888">
    <property type="entry name" value="BHLH"/>
    <property type="match status" value="1"/>
</dbReference>
<keyword evidence="3" id="KW-0805">Transcription regulation</keyword>
<dbReference type="GO" id="GO:0046983">
    <property type="term" value="F:protein dimerization activity"/>
    <property type="evidence" value="ECO:0007669"/>
    <property type="project" value="InterPro"/>
</dbReference>
<evidence type="ECO:0000256" key="2">
    <source>
        <dbReference type="ARBA" id="ARBA00011738"/>
    </source>
</evidence>
<evidence type="ECO:0000256" key="7">
    <source>
        <dbReference type="SAM" id="MobiDB-lite"/>
    </source>
</evidence>
<dbReference type="AlphaFoldDB" id="A0A8J5LER7"/>
<feature type="compositionally biased region" description="Polar residues" evidence="7">
    <location>
        <begin position="204"/>
        <end position="215"/>
    </location>
</feature>
<evidence type="ECO:0000313" key="9">
    <source>
        <dbReference type="EMBL" id="KAG6515239.1"/>
    </source>
</evidence>
<dbReference type="InterPro" id="IPR011598">
    <property type="entry name" value="bHLH_dom"/>
</dbReference>